<name>A0AC59Z804_RANTA</name>
<dbReference type="EMBL" id="OX596109">
    <property type="protein sequence ID" value="CAN0281920.1"/>
    <property type="molecule type" value="Genomic_DNA"/>
</dbReference>
<dbReference type="Proteomes" id="UP001162501">
    <property type="component" value="Chromosome 25"/>
</dbReference>
<protein>
    <submittedName>
        <fullName evidence="1">Uncharacterized protein</fullName>
    </submittedName>
</protein>
<evidence type="ECO:0000313" key="1">
    <source>
        <dbReference type="EMBL" id="CAN0281920.1"/>
    </source>
</evidence>
<evidence type="ECO:0000313" key="2">
    <source>
        <dbReference type="Proteomes" id="UP001162501"/>
    </source>
</evidence>
<proteinExistence type="predicted"/>
<gene>
    <name evidence="1" type="ORF">MRATA1EN22A_LOCUS14868</name>
</gene>
<sequence>MTTAVYTGEGGPALCGGLPLTISGLGEGRAMSDMTTDTHAGSQCSAGGDPSPGLVSWSLQGGTKERHSHCCLAFSWGRALKSSPAPACLAALSSMHGAWGWQGLRVAQPAPRTDIPQLMNF</sequence>
<reference evidence="1" key="2">
    <citation type="submission" date="2025-03" db="EMBL/GenBank/DDBJ databases">
        <authorList>
            <consortium name="ELIXIR-Norway"/>
            <consortium name="Elixir Norway"/>
        </authorList>
    </citation>
    <scope>NUCLEOTIDE SEQUENCE</scope>
</reference>
<reference evidence="1" key="1">
    <citation type="submission" date="2023-05" db="EMBL/GenBank/DDBJ databases">
        <authorList>
            <consortium name="ELIXIR-Norway"/>
        </authorList>
    </citation>
    <scope>NUCLEOTIDE SEQUENCE</scope>
</reference>
<organism evidence="1 2">
    <name type="scientific">Rangifer tarandus platyrhynchus</name>
    <name type="common">Svalbard reindeer</name>
    <dbReference type="NCBI Taxonomy" id="3082113"/>
    <lineage>
        <taxon>Eukaryota</taxon>
        <taxon>Metazoa</taxon>
        <taxon>Chordata</taxon>
        <taxon>Craniata</taxon>
        <taxon>Vertebrata</taxon>
        <taxon>Euteleostomi</taxon>
        <taxon>Mammalia</taxon>
        <taxon>Eutheria</taxon>
        <taxon>Laurasiatheria</taxon>
        <taxon>Artiodactyla</taxon>
        <taxon>Ruminantia</taxon>
        <taxon>Pecora</taxon>
        <taxon>Cervidae</taxon>
        <taxon>Odocoileinae</taxon>
        <taxon>Rangifer</taxon>
    </lineage>
</organism>
<accession>A0AC59Z804</accession>